<accession>A0AB33JFR0</accession>
<dbReference type="AlphaFoldDB" id="A0AB33JFR0"/>
<dbReference type="PANTHER" id="PTHR22916">
    <property type="entry name" value="GLYCOSYLTRANSFERASE"/>
    <property type="match status" value="1"/>
</dbReference>
<dbReference type="SUPFAM" id="SSF53448">
    <property type="entry name" value="Nucleotide-diphospho-sugar transferases"/>
    <property type="match status" value="1"/>
</dbReference>
<dbReference type="Pfam" id="PF00535">
    <property type="entry name" value="Glycos_transf_2"/>
    <property type="match status" value="1"/>
</dbReference>
<feature type="domain" description="Glycosyltransferase 2-like" evidence="1">
    <location>
        <begin position="3"/>
        <end position="101"/>
    </location>
</feature>
<dbReference type="PANTHER" id="PTHR22916:SF3">
    <property type="entry name" value="UDP-GLCNAC:BETAGAL BETA-1,3-N-ACETYLGLUCOSAMINYLTRANSFERASE-LIKE PROTEIN 1"/>
    <property type="match status" value="1"/>
</dbReference>
<evidence type="ECO:0000259" key="1">
    <source>
        <dbReference type="Pfam" id="PF00535"/>
    </source>
</evidence>
<evidence type="ECO:0000313" key="2">
    <source>
        <dbReference type="EMBL" id="BFO80563.1"/>
    </source>
</evidence>
<dbReference type="EMBL" id="AP035789">
    <property type="protein sequence ID" value="BFO80563.1"/>
    <property type="molecule type" value="Genomic_DNA"/>
</dbReference>
<organism evidence="2">
    <name type="scientific">Prevotella sp. GTC17262</name>
    <dbReference type="NCBI Taxonomy" id="3236797"/>
    <lineage>
        <taxon>Bacteria</taxon>
        <taxon>Pseudomonadati</taxon>
        <taxon>Bacteroidota</taxon>
        <taxon>Bacteroidia</taxon>
        <taxon>Bacteroidales</taxon>
        <taxon>Prevotellaceae</taxon>
        <taxon>Prevotella</taxon>
    </lineage>
</organism>
<proteinExistence type="predicted"/>
<reference evidence="2" key="1">
    <citation type="submission" date="2024-07" db="EMBL/GenBank/DDBJ databases">
        <title>Complete genome sequence of Prevotella sp. YM-2024 GTC17262.</title>
        <authorList>
            <person name="Hayashi M."/>
            <person name="Muto Y."/>
            <person name="Tanaka K."/>
            <person name="Niwa H."/>
        </authorList>
    </citation>
    <scope>NUCLEOTIDE SEQUENCE</scope>
    <source>
        <strain evidence="2">GTC17262</strain>
    </source>
</reference>
<dbReference type="GO" id="GO:0016758">
    <property type="term" value="F:hexosyltransferase activity"/>
    <property type="evidence" value="ECO:0007669"/>
    <property type="project" value="UniProtKB-ARBA"/>
</dbReference>
<protein>
    <recommendedName>
        <fullName evidence="1">Glycosyltransferase 2-like domain-containing protein</fullName>
    </recommendedName>
</protein>
<dbReference type="CDD" id="cd00761">
    <property type="entry name" value="Glyco_tranf_GTA_type"/>
    <property type="match status" value="1"/>
</dbReference>
<gene>
    <name evidence="2" type="ORF">GTC17262_07540</name>
</gene>
<dbReference type="InterPro" id="IPR029044">
    <property type="entry name" value="Nucleotide-diphossugar_trans"/>
</dbReference>
<sequence length="307" mass="35576">MITVFTPVHNRADLLRRLYQSLTAQTYKDFEWLIVDDGSTDATADVVHLMIEESLFPIRYIYKSNGGKHTAINRGVKEAAGELFFIADSDDCLPVNALQDVRFAWMSVEDKYNYAGVCGLDGKLGTEDIIGSGFNHLDRLQQLDMNGHRVSYIDGTNIEIRYCKRLTGDMKEVFRTDVLCEFSFPEIEGEKFCPEVLVWNRIARKYKLRYFDKVIYLAEYQEGGLTDCITRARMESPVASALTYQEIMTYDDIPVIQKAKSAINYWRFRMCKKAGDGQIPQLAWYWNVMMPFGWLMHKRDLQVVKRK</sequence>
<dbReference type="Gene3D" id="3.90.550.10">
    <property type="entry name" value="Spore Coat Polysaccharide Biosynthesis Protein SpsA, Chain A"/>
    <property type="match status" value="1"/>
</dbReference>
<name>A0AB33JFR0_9BACT</name>
<dbReference type="InterPro" id="IPR001173">
    <property type="entry name" value="Glyco_trans_2-like"/>
</dbReference>